<dbReference type="RefSeq" id="WP_368846159.1">
    <property type="nucleotide sequence ID" value="NZ_CP194411.1"/>
</dbReference>
<dbReference type="InterPro" id="IPR015867">
    <property type="entry name" value="N-reg_PII/ATP_PRibTrfase_C"/>
</dbReference>
<dbReference type="Gene3D" id="3.30.70.120">
    <property type="match status" value="1"/>
</dbReference>
<accession>A0ABV3X349</accession>
<dbReference type="EMBL" id="JARVLH010000001">
    <property type="protein sequence ID" value="MEX5284449.1"/>
    <property type="molecule type" value="Genomic_DNA"/>
</dbReference>
<dbReference type="Proteomes" id="UP001559623">
    <property type="component" value="Unassembled WGS sequence"/>
</dbReference>
<organism evidence="1 2">
    <name type="scientific">Selenomonas sputigena</name>
    <dbReference type="NCBI Taxonomy" id="69823"/>
    <lineage>
        <taxon>Bacteria</taxon>
        <taxon>Bacillati</taxon>
        <taxon>Bacillota</taxon>
        <taxon>Negativicutes</taxon>
        <taxon>Selenomonadales</taxon>
        <taxon>Selenomonadaceae</taxon>
        <taxon>Selenomonas</taxon>
    </lineage>
</organism>
<dbReference type="PANTHER" id="PTHR41774:SF1">
    <property type="entry name" value="NGG1P INTERACTING FACTOR NIF3"/>
    <property type="match status" value="1"/>
</dbReference>
<name>A0ABV3X349_9FIRM</name>
<dbReference type="PANTHER" id="PTHR41774">
    <property type="match status" value="1"/>
</dbReference>
<proteinExistence type="predicted"/>
<dbReference type="InterPro" id="IPR036069">
    <property type="entry name" value="DUF34/NIF3_sf"/>
</dbReference>
<dbReference type="SUPFAM" id="SSF102705">
    <property type="entry name" value="NIF3 (NGG1p interacting factor 3)-like"/>
    <property type="match status" value="1"/>
</dbReference>
<gene>
    <name evidence="1" type="ORF">QCO44_02150</name>
</gene>
<evidence type="ECO:0000313" key="2">
    <source>
        <dbReference type="Proteomes" id="UP001559623"/>
    </source>
</evidence>
<evidence type="ECO:0000313" key="1">
    <source>
        <dbReference type="EMBL" id="MEX5284449.1"/>
    </source>
</evidence>
<sequence length="112" mass="12539">MIFTRLKLEIYLPESHLPAMQKALQSVDAGHIGNYDSCIAYSHVIGTWRPLTGARPYIGHEGEISEAPEIKIEVIIETQKLPATLSAIRTAHPYEEPLINVLPLYNYTIPTV</sequence>
<comment type="caution">
    <text evidence="1">The sequence shown here is derived from an EMBL/GenBank/DDBJ whole genome shotgun (WGS) entry which is preliminary data.</text>
</comment>
<reference evidence="1 2" key="1">
    <citation type="submission" date="2023-04" db="EMBL/GenBank/DDBJ databases">
        <title>Genome Sequence of Selenomonas sputigena ATCC 33150.</title>
        <authorList>
            <person name="Miller D.P."/>
            <person name="Anvari S."/>
            <person name="Polson S.W."/>
            <person name="Macdonald M."/>
            <person name="Mcdowell J.V."/>
        </authorList>
    </citation>
    <scope>NUCLEOTIDE SEQUENCE [LARGE SCALE GENOMIC DNA]</scope>
    <source>
        <strain evidence="1 2">ATCC 33150</strain>
    </source>
</reference>
<protein>
    <submittedName>
        <fullName evidence="1">Cytochrome C biogenesis protein</fullName>
    </submittedName>
</protein>
<keyword evidence="2" id="KW-1185">Reference proteome</keyword>